<dbReference type="Gene3D" id="3.30.420.240">
    <property type="match status" value="1"/>
</dbReference>
<dbReference type="InterPro" id="IPR011990">
    <property type="entry name" value="TPR-like_helical_dom_sf"/>
</dbReference>
<evidence type="ECO:0000313" key="1">
    <source>
        <dbReference type="EMBL" id="KKN10884.1"/>
    </source>
</evidence>
<protein>
    <submittedName>
        <fullName evidence="1">Uncharacterized protein</fullName>
    </submittedName>
</protein>
<proteinExistence type="predicted"/>
<dbReference type="SUPFAM" id="SSF48452">
    <property type="entry name" value="TPR-like"/>
    <property type="match status" value="1"/>
</dbReference>
<accession>A0A0F9MYU4</accession>
<sequence length="245" mass="27010">AFTRARDLVEQSIARDPQRYAFRITNAKILISLAQLELPRRLENISEALTAMQQAIQLNPTSVRLRIDHAKMLLQAAYLLGDQNLPADTYRRTAAEQLQQALKLIDAIGVGGAVVDAARETLTGANIRAVNFGGKSEATDKSGVLLLGNARAEAYWNIREMMEDGVLMIPDDPELIADLAAPRYRPVAGKIRLEVKAQIKKRIGRSPDAGDAVALALFRYGQYDMMAWLGEQGYGGKDEMSTLRD</sequence>
<dbReference type="EMBL" id="LAZR01004194">
    <property type="protein sequence ID" value="KKN10884.1"/>
    <property type="molecule type" value="Genomic_DNA"/>
</dbReference>
<comment type="caution">
    <text evidence="1">The sequence shown here is derived from an EMBL/GenBank/DDBJ whole genome shotgun (WGS) entry which is preliminary data.</text>
</comment>
<name>A0A0F9MYU4_9ZZZZ</name>
<dbReference type="AlphaFoldDB" id="A0A0F9MYU4"/>
<reference evidence="1" key="1">
    <citation type="journal article" date="2015" name="Nature">
        <title>Complex archaea that bridge the gap between prokaryotes and eukaryotes.</title>
        <authorList>
            <person name="Spang A."/>
            <person name="Saw J.H."/>
            <person name="Jorgensen S.L."/>
            <person name="Zaremba-Niedzwiedzka K."/>
            <person name="Martijn J."/>
            <person name="Lind A.E."/>
            <person name="van Eijk R."/>
            <person name="Schleper C."/>
            <person name="Guy L."/>
            <person name="Ettema T.J."/>
        </authorList>
    </citation>
    <scope>NUCLEOTIDE SEQUENCE</scope>
</reference>
<gene>
    <name evidence="1" type="ORF">LCGC14_1031980</name>
</gene>
<organism evidence="1">
    <name type="scientific">marine sediment metagenome</name>
    <dbReference type="NCBI Taxonomy" id="412755"/>
    <lineage>
        <taxon>unclassified sequences</taxon>
        <taxon>metagenomes</taxon>
        <taxon>ecological metagenomes</taxon>
    </lineage>
</organism>
<feature type="non-terminal residue" evidence="1">
    <location>
        <position position="1"/>
    </location>
</feature>
<dbReference type="Gene3D" id="1.25.40.10">
    <property type="entry name" value="Tetratricopeptide repeat domain"/>
    <property type="match status" value="1"/>
</dbReference>